<dbReference type="PANTHER" id="PTHR34547:SF1">
    <property type="entry name" value="YACP-LIKE NYN DOMAIN PROTEIN"/>
    <property type="match status" value="1"/>
</dbReference>
<keyword evidence="1" id="KW-0175">Coiled coil</keyword>
<evidence type="ECO:0000256" key="1">
    <source>
        <dbReference type="SAM" id="Coils"/>
    </source>
</evidence>
<dbReference type="RefSeq" id="WP_090239696.1">
    <property type="nucleotide sequence ID" value="NZ_FNHW01000009.1"/>
</dbReference>
<dbReference type="PANTHER" id="PTHR34547">
    <property type="entry name" value="YACP-LIKE NYN DOMAIN PROTEIN"/>
    <property type="match status" value="1"/>
</dbReference>
<dbReference type="Pfam" id="PF05991">
    <property type="entry name" value="NYN_YacP"/>
    <property type="match status" value="1"/>
</dbReference>
<evidence type="ECO:0000313" key="3">
    <source>
        <dbReference type="Proteomes" id="UP000199544"/>
    </source>
</evidence>
<accession>A0A1H0CP65</accession>
<protein>
    <recommendedName>
        <fullName evidence="4">NYN domain-containing protein</fullName>
    </recommendedName>
</protein>
<evidence type="ECO:0008006" key="4">
    <source>
        <dbReference type="Google" id="ProtNLM"/>
    </source>
</evidence>
<dbReference type="EMBL" id="FNHW01000009">
    <property type="protein sequence ID" value="SDN59646.1"/>
    <property type="molecule type" value="Genomic_DNA"/>
</dbReference>
<proteinExistence type="predicted"/>
<dbReference type="STRING" id="459525.SAMN04488137_5023"/>
<dbReference type="AlphaFoldDB" id="A0A1H0CP65"/>
<gene>
    <name evidence="2" type="ORF">SAMN04488137_5023</name>
</gene>
<evidence type="ECO:0000313" key="2">
    <source>
        <dbReference type="EMBL" id="SDN59646.1"/>
    </source>
</evidence>
<organism evidence="2 3">
    <name type="scientific">Fictibacillus solisalsi</name>
    <dbReference type="NCBI Taxonomy" id="459525"/>
    <lineage>
        <taxon>Bacteria</taxon>
        <taxon>Bacillati</taxon>
        <taxon>Bacillota</taxon>
        <taxon>Bacilli</taxon>
        <taxon>Bacillales</taxon>
        <taxon>Fictibacillaceae</taxon>
        <taxon>Fictibacillus</taxon>
    </lineage>
</organism>
<sequence length="169" mass="19829">MENILIVDGYNVIGAWPELRSLKDLDFAKARDILIEKMAEYQAFTGYRVIVVFDAHMVPGIEKKSKNFKVEVIFTRENETADERIEKLASEFKNVNTRIFVATSDYTEQWVVFAKGALRKSSRELKIEMEDIEKRIDRKVKSARERNFSNISLSEEIAEIFEKWRRGQK</sequence>
<dbReference type="CDD" id="cd10912">
    <property type="entry name" value="PIN_YacP-like"/>
    <property type="match status" value="1"/>
</dbReference>
<reference evidence="3" key="1">
    <citation type="submission" date="2016-10" db="EMBL/GenBank/DDBJ databases">
        <authorList>
            <person name="Varghese N."/>
            <person name="Submissions S."/>
        </authorList>
    </citation>
    <scope>NUCLEOTIDE SEQUENCE [LARGE SCALE GENOMIC DNA]</scope>
    <source>
        <strain evidence="3">CGMCC 1.6854</strain>
    </source>
</reference>
<dbReference type="InterPro" id="IPR010298">
    <property type="entry name" value="YacP-like"/>
</dbReference>
<dbReference type="OrthoDB" id="9792160at2"/>
<keyword evidence="3" id="KW-1185">Reference proteome</keyword>
<dbReference type="Proteomes" id="UP000199544">
    <property type="component" value="Unassembled WGS sequence"/>
</dbReference>
<name>A0A1H0CP65_9BACL</name>
<feature type="coiled-coil region" evidence="1">
    <location>
        <begin position="78"/>
        <end position="142"/>
    </location>
</feature>